<evidence type="ECO:0000313" key="3">
    <source>
        <dbReference type="Proteomes" id="UP000315003"/>
    </source>
</evidence>
<dbReference type="Proteomes" id="UP000315003">
    <property type="component" value="Chromosome"/>
</dbReference>
<proteinExistence type="predicted"/>
<dbReference type="AlphaFoldDB" id="A0A517T2S9"/>
<name>A0A517T2S9_9BACT</name>
<sequence>MQQAEQEVLDLQLDANRLQRAIRRIEDSEIILVSPEKMTPLAFPLLVDKLRERLSSESLAERVARMQKQLEAAAG</sequence>
<organism evidence="2 3">
    <name type="scientific">Stieleria bergensis</name>
    <dbReference type="NCBI Taxonomy" id="2528025"/>
    <lineage>
        <taxon>Bacteria</taxon>
        <taxon>Pseudomonadati</taxon>
        <taxon>Planctomycetota</taxon>
        <taxon>Planctomycetia</taxon>
        <taxon>Pirellulales</taxon>
        <taxon>Pirellulaceae</taxon>
        <taxon>Stieleria</taxon>
    </lineage>
</organism>
<feature type="coiled-coil region" evidence="1">
    <location>
        <begin position="1"/>
        <end position="28"/>
    </location>
</feature>
<gene>
    <name evidence="2" type="ORF">SV7mr_52350</name>
</gene>
<evidence type="ECO:0000256" key="1">
    <source>
        <dbReference type="SAM" id="Coils"/>
    </source>
</evidence>
<evidence type="ECO:0000313" key="2">
    <source>
        <dbReference type="EMBL" id="QDT62685.1"/>
    </source>
</evidence>
<dbReference type="EMBL" id="CP036272">
    <property type="protein sequence ID" value="QDT62685.1"/>
    <property type="molecule type" value="Genomic_DNA"/>
</dbReference>
<keyword evidence="3" id="KW-1185">Reference proteome</keyword>
<protein>
    <submittedName>
        <fullName evidence="2">Uncharacterized protein</fullName>
    </submittedName>
</protein>
<reference evidence="2 3" key="1">
    <citation type="submission" date="2019-02" db="EMBL/GenBank/DDBJ databases">
        <title>Deep-cultivation of Planctomycetes and their phenomic and genomic characterization uncovers novel biology.</title>
        <authorList>
            <person name="Wiegand S."/>
            <person name="Jogler M."/>
            <person name="Boedeker C."/>
            <person name="Pinto D."/>
            <person name="Vollmers J."/>
            <person name="Rivas-Marin E."/>
            <person name="Kohn T."/>
            <person name="Peeters S.H."/>
            <person name="Heuer A."/>
            <person name="Rast P."/>
            <person name="Oberbeckmann S."/>
            <person name="Bunk B."/>
            <person name="Jeske O."/>
            <person name="Meyerdierks A."/>
            <person name="Storesund J.E."/>
            <person name="Kallscheuer N."/>
            <person name="Luecker S."/>
            <person name="Lage O.M."/>
            <person name="Pohl T."/>
            <person name="Merkel B.J."/>
            <person name="Hornburger P."/>
            <person name="Mueller R.-W."/>
            <person name="Bruemmer F."/>
            <person name="Labrenz M."/>
            <person name="Spormann A.M."/>
            <person name="Op den Camp H."/>
            <person name="Overmann J."/>
            <person name="Amann R."/>
            <person name="Jetten M.S.M."/>
            <person name="Mascher T."/>
            <person name="Medema M.H."/>
            <person name="Devos D.P."/>
            <person name="Kaster A.-K."/>
            <person name="Ovreas L."/>
            <person name="Rohde M."/>
            <person name="Galperin M.Y."/>
            <person name="Jogler C."/>
        </authorList>
    </citation>
    <scope>NUCLEOTIDE SEQUENCE [LARGE SCALE GENOMIC DNA]</scope>
    <source>
        <strain evidence="2 3">SV_7m_r</strain>
    </source>
</reference>
<keyword evidence="1" id="KW-0175">Coiled coil</keyword>
<accession>A0A517T2S9</accession>